<dbReference type="Gene3D" id="1.10.600.10">
    <property type="entry name" value="Farnesyl Diphosphate Synthase"/>
    <property type="match status" value="1"/>
</dbReference>
<evidence type="ECO:0008006" key="3">
    <source>
        <dbReference type="Google" id="ProtNLM"/>
    </source>
</evidence>
<dbReference type="Pfam" id="PF19086">
    <property type="entry name" value="Terpene_syn_C_2"/>
    <property type="match status" value="1"/>
</dbReference>
<accession>A0A1V6QV97</accession>
<gene>
    <name evidence="1" type="ORF">PENVUL_c194G00614</name>
</gene>
<dbReference type="STRING" id="29845.A0A1V6QV97"/>
<organism evidence="1 2">
    <name type="scientific">Penicillium vulpinum</name>
    <dbReference type="NCBI Taxonomy" id="29845"/>
    <lineage>
        <taxon>Eukaryota</taxon>
        <taxon>Fungi</taxon>
        <taxon>Dikarya</taxon>
        <taxon>Ascomycota</taxon>
        <taxon>Pezizomycotina</taxon>
        <taxon>Eurotiomycetes</taxon>
        <taxon>Eurotiomycetidae</taxon>
        <taxon>Eurotiales</taxon>
        <taxon>Aspergillaceae</taxon>
        <taxon>Penicillium</taxon>
    </lineage>
</organism>
<dbReference type="EMBL" id="MDYP01000193">
    <property type="protein sequence ID" value="OQD93143.1"/>
    <property type="molecule type" value="Genomic_DNA"/>
</dbReference>
<evidence type="ECO:0000313" key="1">
    <source>
        <dbReference type="EMBL" id="OQD93143.1"/>
    </source>
</evidence>
<comment type="caution">
    <text evidence="1">The sequence shown here is derived from an EMBL/GenBank/DDBJ whole genome shotgun (WGS) entry which is preliminary data.</text>
</comment>
<dbReference type="SUPFAM" id="SSF48576">
    <property type="entry name" value="Terpenoid synthases"/>
    <property type="match status" value="1"/>
</dbReference>
<dbReference type="InterPro" id="IPR008949">
    <property type="entry name" value="Isoprenoid_synthase_dom_sf"/>
</dbReference>
<proteinExistence type="predicted"/>
<name>A0A1V6QV97_9EURO</name>
<dbReference type="AlphaFoldDB" id="A0A1V6QV97"/>
<protein>
    <recommendedName>
        <fullName evidence="3">Terpene synthase metal-binding domain-containing protein</fullName>
    </recommendedName>
</protein>
<dbReference type="Proteomes" id="UP000191518">
    <property type="component" value="Unassembled WGS sequence"/>
</dbReference>
<keyword evidence="2" id="KW-1185">Reference proteome</keyword>
<evidence type="ECO:0000313" key="2">
    <source>
        <dbReference type="Proteomes" id="UP000191518"/>
    </source>
</evidence>
<sequence>MTIPFLKNILTIDKKRALPILREWRHWLLNVDSNTVDYFNTIEEYILYRAMNIGIRPCGPTMRFVMELDVTEEEVELANPILWYVCATIALTNDYWSWHKEALHAGPEHQMKIMSGVVILMKEKKVEAPEALEMLKQLACEYEQKVVDMCAGIFSKYPCASKDFHAYIQGQLWLVAGNNY</sequence>
<reference evidence="2" key="1">
    <citation type="journal article" date="2017" name="Nat. Microbiol.">
        <title>Global analysis of biosynthetic gene clusters reveals vast potential of secondary metabolite production in Penicillium species.</title>
        <authorList>
            <person name="Nielsen J.C."/>
            <person name="Grijseels S."/>
            <person name="Prigent S."/>
            <person name="Ji B."/>
            <person name="Dainat J."/>
            <person name="Nielsen K.F."/>
            <person name="Frisvad J.C."/>
            <person name="Workman M."/>
            <person name="Nielsen J."/>
        </authorList>
    </citation>
    <scope>NUCLEOTIDE SEQUENCE [LARGE SCALE GENOMIC DNA]</scope>
    <source>
        <strain evidence="2">IBT 29486</strain>
    </source>
</reference>